<evidence type="ECO:0000256" key="2">
    <source>
        <dbReference type="ARBA" id="ARBA00023002"/>
    </source>
</evidence>
<dbReference type="InterPro" id="IPR043144">
    <property type="entry name" value="Mal/L-sulf/L-lact_DH-like_ah"/>
</dbReference>
<evidence type="ECO:0000256" key="1">
    <source>
        <dbReference type="ARBA" id="ARBA00006056"/>
    </source>
</evidence>
<organism evidence="3 4">
    <name type="scientific">Roseibacillus persicicus</name>
    <dbReference type="NCBI Taxonomy" id="454148"/>
    <lineage>
        <taxon>Bacteria</taxon>
        <taxon>Pseudomonadati</taxon>
        <taxon>Verrucomicrobiota</taxon>
        <taxon>Verrucomicrobiia</taxon>
        <taxon>Verrucomicrobiales</taxon>
        <taxon>Verrucomicrobiaceae</taxon>
        <taxon>Roseibacillus</taxon>
    </lineage>
</organism>
<dbReference type="Gene3D" id="3.30.1370.60">
    <property type="entry name" value="Hypothetical oxidoreductase yiak, domain 2"/>
    <property type="match status" value="1"/>
</dbReference>
<evidence type="ECO:0000313" key="4">
    <source>
        <dbReference type="Proteomes" id="UP000644507"/>
    </source>
</evidence>
<keyword evidence="4" id="KW-1185">Reference proteome</keyword>
<proteinExistence type="inferred from homology"/>
<comment type="caution">
    <text evidence="3">The sequence shown here is derived from an EMBL/GenBank/DDBJ whole genome shotgun (WGS) entry which is preliminary data.</text>
</comment>
<gene>
    <name evidence="3" type="ORF">GCM10007100_39340</name>
</gene>
<dbReference type="InterPro" id="IPR003767">
    <property type="entry name" value="Malate/L-lactate_DH-like"/>
</dbReference>
<name>A0A918TZ47_9BACT</name>
<comment type="similarity">
    <text evidence="1">Belongs to the LDH2/MDH2 oxidoreductase family.</text>
</comment>
<accession>A0A918TZ47</accession>
<dbReference type="InterPro" id="IPR036111">
    <property type="entry name" value="Mal/L-sulfo/L-lacto_DH-like_sf"/>
</dbReference>
<dbReference type="Proteomes" id="UP000644507">
    <property type="component" value="Unassembled WGS sequence"/>
</dbReference>
<dbReference type="Gene3D" id="1.10.1530.10">
    <property type="match status" value="1"/>
</dbReference>
<reference evidence="3" key="2">
    <citation type="submission" date="2020-09" db="EMBL/GenBank/DDBJ databases">
        <authorList>
            <person name="Sun Q."/>
            <person name="Kim S."/>
        </authorList>
    </citation>
    <scope>NUCLEOTIDE SEQUENCE</scope>
    <source>
        <strain evidence="3">KCTC 12988</strain>
    </source>
</reference>
<dbReference type="PANTHER" id="PTHR11091:SF0">
    <property type="entry name" value="MALATE DEHYDROGENASE"/>
    <property type="match status" value="1"/>
</dbReference>
<dbReference type="InterPro" id="IPR043143">
    <property type="entry name" value="Mal/L-sulf/L-lact_DH-like_NADP"/>
</dbReference>
<dbReference type="PANTHER" id="PTHR11091">
    <property type="entry name" value="OXIDOREDUCTASE-RELATED"/>
    <property type="match status" value="1"/>
</dbReference>
<dbReference type="Pfam" id="PF02615">
    <property type="entry name" value="Ldh_2"/>
    <property type="match status" value="1"/>
</dbReference>
<dbReference type="SUPFAM" id="SSF89733">
    <property type="entry name" value="L-sulfolactate dehydrogenase-like"/>
    <property type="match status" value="1"/>
</dbReference>
<dbReference type="RefSeq" id="WP_189574361.1">
    <property type="nucleotide sequence ID" value="NZ_BMXI01000024.1"/>
</dbReference>
<keyword evidence="2" id="KW-0560">Oxidoreductase</keyword>
<evidence type="ECO:0000313" key="3">
    <source>
        <dbReference type="EMBL" id="GHC67419.1"/>
    </source>
</evidence>
<sequence length="358" mass="38710">MSDFLAVPRKDHDALVATAFLKRGFKADEVAPGVYLCAEAARHGVRPHIALRALYNDHYFGSKTGGCVPGAEVTVVPSRFPASETWNANKKFGPAVAYRAIDRAIELANEYGIAQIAVDNASPYLWGAGYVMAAAERGFIAYTHATSPLAEVAPLGGNRPTLGTNPHSWAFPTSPALGFPLLVDWITSNIDMYRVEACRSSGKELPADSAIDASGEVTTDPHRVHALLPFGTHKGYGLSLINEILAAFIGGSLPSLRGRLTENAREKNTATFYFQVIHPEALSSDNFGMGRNQLDNLKHVLADILRGNPDANIPGQMEAEFRHRSDEADALLFTQDEVDGFNQLASELGRDPLQAKPL</sequence>
<protein>
    <recommendedName>
        <fullName evidence="5">Lactate dehydrogenase</fullName>
    </recommendedName>
</protein>
<dbReference type="AlphaFoldDB" id="A0A918TZ47"/>
<dbReference type="EMBL" id="BMXI01000024">
    <property type="protein sequence ID" value="GHC67419.1"/>
    <property type="molecule type" value="Genomic_DNA"/>
</dbReference>
<dbReference type="GO" id="GO:0016491">
    <property type="term" value="F:oxidoreductase activity"/>
    <property type="evidence" value="ECO:0007669"/>
    <property type="project" value="UniProtKB-KW"/>
</dbReference>
<evidence type="ECO:0008006" key="5">
    <source>
        <dbReference type="Google" id="ProtNLM"/>
    </source>
</evidence>
<reference evidence="3" key="1">
    <citation type="journal article" date="2014" name="Int. J. Syst. Evol. Microbiol.">
        <title>Complete genome sequence of Corynebacterium casei LMG S-19264T (=DSM 44701T), isolated from a smear-ripened cheese.</title>
        <authorList>
            <consortium name="US DOE Joint Genome Institute (JGI-PGF)"/>
            <person name="Walter F."/>
            <person name="Albersmeier A."/>
            <person name="Kalinowski J."/>
            <person name="Ruckert C."/>
        </authorList>
    </citation>
    <scope>NUCLEOTIDE SEQUENCE</scope>
    <source>
        <strain evidence="3">KCTC 12988</strain>
    </source>
</reference>